<dbReference type="RefSeq" id="WP_084275087.1">
    <property type="nucleotide sequence ID" value="NZ_AP026671.1"/>
</dbReference>
<evidence type="ECO:0000313" key="2">
    <source>
        <dbReference type="EMBL" id="SMC08827.1"/>
    </source>
</evidence>
<dbReference type="Proteomes" id="UP000192602">
    <property type="component" value="Unassembled WGS sequence"/>
</dbReference>
<keyword evidence="3" id="KW-1185">Reference proteome</keyword>
<dbReference type="EMBL" id="FWWZ01000001">
    <property type="protein sequence ID" value="SMC08827.1"/>
    <property type="molecule type" value="Genomic_DNA"/>
</dbReference>
<proteinExistence type="predicted"/>
<evidence type="ECO:0000313" key="3">
    <source>
        <dbReference type="Proteomes" id="UP000192602"/>
    </source>
</evidence>
<dbReference type="InterPro" id="IPR003731">
    <property type="entry name" value="Di-Nase_FeMo-co_biosynth"/>
</dbReference>
<dbReference type="Gene3D" id="3.30.420.130">
    <property type="entry name" value="Dinitrogenase iron-molybdenum cofactor biosynthesis domain"/>
    <property type="match status" value="1"/>
</dbReference>
<dbReference type="OrthoDB" id="5348293at2"/>
<reference evidence="3" key="1">
    <citation type="submission" date="2017-04" db="EMBL/GenBank/DDBJ databases">
        <authorList>
            <person name="Varghese N."/>
            <person name="Submissions S."/>
        </authorList>
    </citation>
    <scope>NUCLEOTIDE SEQUENCE [LARGE SCALE GENOMIC DNA]</scope>
    <source>
        <strain evidence="3">DSM 16512</strain>
    </source>
</reference>
<protein>
    <submittedName>
        <fullName evidence="2">Predicted Fe-Mo cluster-binding protein, NifX family</fullName>
    </submittedName>
</protein>
<dbReference type="InterPro" id="IPR036105">
    <property type="entry name" value="DiNase_FeMo-co_biosyn_sf"/>
</dbReference>
<dbReference type="Pfam" id="PF02579">
    <property type="entry name" value="Nitro_FeMo-Co"/>
    <property type="match status" value="1"/>
</dbReference>
<feature type="domain" description="Dinitrogenase iron-molybdenum cofactor biosynthesis" evidence="1">
    <location>
        <begin position="15"/>
        <end position="87"/>
    </location>
</feature>
<name>A0A1W1WRB1_9BACT</name>
<dbReference type="AlphaFoldDB" id="A0A1W1WRB1"/>
<dbReference type="SUPFAM" id="SSF53146">
    <property type="entry name" value="Nitrogenase accessory factor-like"/>
    <property type="match status" value="1"/>
</dbReference>
<dbReference type="STRING" id="1069081.SAMN05660197_0601"/>
<accession>A0A1W1WRB1</accession>
<evidence type="ECO:0000259" key="1">
    <source>
        <dbReference type="Pfam" id="PF02579"/>
    </source>
</evidence>
<gene>
    <name evidence="2" type="ORF">SAMN05660197_0601</name>
</gene>
<sequence length="119" mass="13190">MKIAVPVKFQRDNPPLSPLFGHAKWFAFIDDGKITIETNPHDGGLAVVEWLLHRGVDAVITQHIGIKPFALLSQNGVAIFYPGEGRILLSDALEGFRKGNLQAIDQNNIEKFVRHQGHA</sequence>
<organism evidence="2 3">
    <name type="scientific">Nitratiruptor tergarcus DSM 16512</name>
    <dbReference type="NCBI Taxonomy" id="1069081"/>
    <lineage>
        <taxon>Bacteria</taxon>
        <taxon>Pseudomonadati</taxon>
        <taxon>Campylobacterota</taxon>
        <taxon>Epsilonproteobacteria</taxon>
        <taxon>Nautiliales</taxon>
        <taxon>Nitratiruptoraceae</taxon>
        <taxon>Nitratiruptor</taxon>
    </lineage>
</organism>